<reference evidence="1" key="1">
    <citation type="submission" date="2014-09" db="EMBL/GenBank/DDBJ databases">
        <authorList>
            <person name="Magalhaes I.L.F."/>
            <person name="Oliveira U."/>
            <person name="Santos F.R."/>
            <person name="Vidigal T.H.D.A."/>
            <person name="Brescovit A.D."/>
            <person name="Santos A.J."/>
        </authorList>
    </citation>
    <scope>NUCLEOTIDE SEQUENCE</scope>
    <source>
        <tissue evidence="1">Shoot tissue taken approximately 20 cm above the soil surface</tissue>
    </source>
</reference>
<dbReference type="AlphaFoldDB" id="A0A0A9RCM9"/>
<name>A0A0A9RCM9_ARUDO</name>
<accession>A0A0A9RCM9</accession>
<organism evidence="1">
    <name type="scientific">Arundo donax</name>
    <name type="common">Giant reed</name>
    <name type="synonym">Donax arundinaceus</name>
    <dbReference type="NCBI Taxonomy" id="35708"/>
    <lineage>
        <taxon>Eukaryota</taxon>
        <taxon>Viridiplantae</taxon>
        <taxon>Streptophyta</taxon>
        <taxon>Embryophyta</taxon>
        <taxon>Tracheophyta</taxon>
        <taxon>Spermatophyta</taxon>
        <taxon>Magnoliopsida</taxon>
        <taxon>Liliopsida</taxon>
        <taxon>Poales</taxon>
        <taxon>Poaceae</taxon>
        <taxon>PACMAD clade</taxon>
        <taxon>Arundinoideae</taxon>
        <taxon>Arundineae</taxon>
        <taxon>Arundo</taxon>
    </lineage>
</organism>
<evidence type="ECO:0000313" key="1">
    <source>
        <dbReference type="EMBL" id="JAD55036.1"/>
    </source>
</evidence>
<proteinExistence type="predicted"/>
<sequence>MICMIDLYVTSPLQGRVPKKEPYMTAISSSRVLHCIRSAPVQLQNSTQFASVSGQVCLY</sequence>
<protein>
    <submittedName>
        <fullName evidence="1">Uncharacterized protein</fullName>
    </submittedName>
</protein>
<reference evidence="1" key="2">
    <citation type="journal article" date="2015" name="Data Brief">
        <title>Shoot transcriptome of the giant reed, Arundo donax.</title>
        <authorList>
            <person name="Barrero R.A."/>
            <person name="Guerrero F.D."/>
            <person name="Moolhuijzen P."/>
            <person name="Goolsby J.A."/>
            <person name="Tidwell J."/>
            <person name="Bellgard S.E."/>
            <person name="Bellgard M.I."/>
        </authorList>
    </citation>
    <scope>NUCLEOTIDE SEQUENCE</scope>
    <source>
        <tissue evidence="1">Shoot tissue taken approximately 20 cm above the soil surface</tissue>
    </source>
</reference>
<dbReference type="EMBL" id="GBRH01242859">
    <property type="protein sequence ID" value="JAD55036.1"/>
    <property type="molecule type" value="Transcribed_RNA"/>
</dbReference>